<evidence type="ECO:0008006" key="4">
    <source>
        <dbReference type="Google" id="ProtNLM"/>
    </source>
</evidence>
<feature type="transmembrane region" description="Helical" evidence="1">
    <location>
        <begin position="363"/>
        <end position="381"/>
    </location>
</feature>
<organism evidence="2 3">
    <name type="scientific">Cochleicola gelatinilyticus</name>
    <dbReference type="NCBI Taxonomy" id="1763537"/>
    <lineage>
        <taxon>Bacteria</taxon>
        <taxon>Pseudomonadati</taxon>
        <taxon>Bacteroidota</taxon>
        <taxon>Flavobacteriia</taxon>
        <taxon>Flavobacteriales</taxon>
        <taxon>Flavobacteriaceae</taxon>
        <taxon>Cochleicola</taxon>
    </lineage>
</organism>
<feature type="transmembrane region" description="Helical" evidence="1">
    <location>
        <begin position="339"/>
        <end position="357"/>
    </location>
</feature>
<keyword evidence="1" id="KW-1133">Transmembrane helix</keyword>
<dbReference type="STRING" id="1763537.ULVI_13545"/>
<evidence type="ECO:0000313" key="2">
    <source>
        <dbReference type="EMBL" id="OAB76077.1"/>
    </source>
</evidence>
<comment type="caution">
    <text evidence="2">The sequence shown here is derived from an EMBL/GenBank/DDBJ whole genome shotgun (WGS) entry which is preliminary data.</text>
</comment>
<keyword evidence="1" id="KW-0472">Membrane</keyword>
<dbReference type="RefSeq" id="WP_068593333.1">
    <property type="nucleotide sequence ID" value="NZ_LRXL01000052.1"/>
</dbReference>
<dbReference type="Proteomes" id="UP000077013">
    <property type="component" value="Unassembled WGS sequence"/>
</dbReference>
<feature type="transmembrane region" description="Helical" evidence="1">
    <location>
        <begin position="12"/>
        <end position="29"/>
    </location>
</feature>
<keyword evidence="3" id="KW-1185">Reference proteome</keyword>
<evidence type="ECO:0000256" key="1">
    <source>
        <dbReference type="SAM" id="Phobius"/>
    </source>
</evidence>
<dbReference type="EMBL" id="LRXL01000052">
    <property type="protein sequence ID" value="OAB76077.1"/>
    <property type="molecule type" value="Genomic_DNA"/>
</dbReference>
<reference evidence="2 3" key="1">
    <citation type="submission" date="2016-02" db="EMBL/GenBank/DDBJ databases">
        <title>Ulvibacter sp. LPB0005, isolated from Thais luteostoma.</title>
        <authorList>
            <person name="Shin S.-K."/>
            <person name="Yi H."/>
        </authorList>
    </citation>
    <scope>NUCLEOTIDE SEQUENCE [LARGE SCALE GENOMIC DNA]</scope>
    <source>
        <strain evidence="2 3">LPB0005</strain>
    </source>
</reference>
<accession>A0A167F0Y8</accession>
<name>A0A167F0Y8_9FLAO</name>
<protein>
    <recommendedName>
        <fullName evidence="4">CHASE2 domain-containing protein</fullName>
    </recommendedName>
</protein>
<dbReference type="AlphaFoldDB" id="A0A167F0Y8"/>
<dbReference type="OrthoDB" id="974603at2"/>
<keyword evidence="1" id="KW-0812">Transmembrane</keyword>
<evidence type="ECO:0000313" key="3">
    <source>
        <dbReference type="Proteomes" id="UP000077013"/>
    </source>
</evidence>
<sequence length="393" mass="45421">MNRFRFLNQKVVLLCVLNTIVGLLVFFLLQKNHILPGDNSTVFHLGPKVKAWFASEKPALDGARFLIIDTSKDYMVVDNARGDLSEDITNGVAVVHRGLLLRFMDLLNKTKDYNYVMCNILFDYASPKYDRELVHEMSSLPRFSISSGLGKEMLHAPYRDLPMADASVYMPGGTMTKYRLYDLYKQDTLRSFPLDMYTAIHETRFKHGMFYSSLGAKKVFNDFQLEKFIDRDHIQTLSLGEICSLDVTSFKAATKNKIIIIDNIEANLKKTIYGDAISMPVITANAYLALIKGDTVITWYFITFLTLCCLFFSYLISLPQGRLYPTIFDKPVIGILRGGIWYIPFFALLSVFVYFVFGNNLNLTYLGGFFYMENLFFNWKYHWKRVKRKMNFN</sequence>
<feature type="transmembrane region" description="Helical" evidence="1">
    <location>
        <begin position="297"/>
        <end position="318"/>
    </location>
</feature>
<proteinExistence type="predicted"/>
<gene>
    <name evidence="2" type="ORF">ULVI_13545</name>
</gene>